<dbReference type="EMBL" id="RQGT01000121">
    <property type="protein sequence ID" value="TGM10075.1"/>
    <property type="molecule type" value="Genomic_DNA"/>
</dbReference>
<dbReference type="Proteomes" id="UP000297422">
    <property type="component" value="Unassembled WGS sequence"/>
</dbReference>
<dbReference type="CDD" id="cd11533">
    <property type="entry name" value="NTP-PPase_Af0060_like"/>
    <property type="match status" value="1"/>
</dbReference>
<protein>
    <submittedName>
        <fullName evidence="1">Uncharacterized protein</fullName>
    </submittedName>
</protein>
<dbReference type="Gene3D" id="1.10.287.1080">
    <property type="entry name" value="MazG-like"/>
    <property type="match status" value="1"/>
</dbReference>
<sequence length="85" mass="10132">MRENIFKEISEERERQDLKFGPQNHRPAEWCMILGEEVGEVQKAALESYFRYEGKNNDYSDYRKELIQVAAVAIAMIESYDRNRK</sequence>
<dbReference type="RefSeq" id="WP_061224819.1">
    <property type="nucleotide sequence ID" value="NZ_RQEQ01000015.1"/>
</dbReference>
<gene>
    <name evidence="1" type="ORF">EHQ90_19235</name>
</gene>
<proteinExistence type="predicted"/>
<keyword evidence="2" id="KW-1185">Reference proteome</keyword>
<evidence type="ECO:0000313" key="1">
    <source>
        <dbReference type="EMBL" id="TGM10075.1"/>
    </source>
</evidence>
<accession>A0ABY2MW40</accession>
<comment type="caution">
    <text evidence="1">The sequence shown here is derived from an EMBL/GenBank/DDBJ whole genome shotgun (WGS) entry which is preliminary data.</text>
</comment>
<name>A0ABY2MW40_9LEPT</name>
<dbReference type="InterPro" id="IPR044548">
    <property type="entry name" value="AF0060_NTP-PPase_MazG-like"/>
</dbReference>
<organism evidence="1 2">
    <name type="scientific">Leptospira stimsonii</name>
    <dbReference type="NCBI Taxonomy" id="2202203"/>
    <lineage>
        <taxon>Bacteria</taxon>
        <taxon>Pseudomonadati</taxon>
        <taxon>Spirochaetota</taxon>
        <taxon>Spirochaetia</taxon>
        <taxon>Leptospirales</taxon>
        <taxon>Leptospiraceae</taxon>
        <taxon>Leptospira</taxon>
    </lineage>
</organism>
<evidence type="ECO:0000313" key="2">
    <source>
        <dbReference type="Proteomes" id="UP000297422"/>
    </source>
</evidence>
<reference evidence="2" key="1">
    <citation type="journal article" date="2019" name="PLoS Negl. Trop. Dis.">
        <title>Revisiting the worldwide diversity of Leptospira species in the environment.</title>
        <authorList>
            <person name="Vincent A.T."/>
            <person name="Schiettekatte O."/>
            <person name="Bourhy P."/>
            <person name="Veyrier F.J."/>
            <person name="Picardeau M."/>
        </authorList>
    </citation>
    <scope>NUCLEOTIDE SEQUENCE [LARGE SCALE GENOMIC DNA]</scope>
    <source>
        <strain evidence="2">201702407</strain>
    </source>
</reference>